<keyword evidence="2" id="KW-1185">Reference proteome</keyword>
<dbReference type="Pfam" id="PF12672">
    <property type="entry name" value="DUF3793"/>
    <property type="match status" value="1"/>
</dbReference>
<sequence>MPPALEQLLVQHCAPTLLGAKAASLISLSRSVFECPCTLARQLHERFAPSGLCFTVLGGCARRVLLYVYRPALLQKALSCRRAQRILGACGYPLRGELEALLTHLRRRIGADGGFPHEIGLFLDYPPGDVEAFIQTGGAGCKLCGYWKVYTDVEAARRRFARFDDCRARLRHMLAAGQTLSALLEAA</sequence>
<proteinExistence type="predicted"/>
<dbReference type="Proteomes" id="UP000620366">
    <property type="component" value="Unassembled WGS sequence"/>
</dbReference>
<organism evidence="1 2">
    <name type="scientific">Feifania hominis</name>
    <dbReference type="NCBI Taxonomy" id="2763660"/>
    <lineage>
        <taxon>Bacteria</taxon>
        <taxon>Bacillati</taxon>
        <taxon>Bacillota</taxon>
        <taxon>Clostridia</taxon>
        <taxon>Eubacteriales</taxon>
        <taxon>Feifaniaceae</taxon>
        <taxon>Feifania</taxon>
    </lineage>
</organism>
<evidence type="ECO:0000313" key="1">
    <source>
        <dbReference type="EMBL" id="MBC8536302.1"/>
    </source>
</evidence>
<comment type="caution">
    <text evidence="1">The sequence shown here is derived from an EMBL/GenBank/DDBJ whole genome shotgun (WGS) entry which is preliminary data.</text>
</comment>
<dbReference type="EMBL" id="JACRSP010000002">
    <property type="protein sequence ID" value="MBC8536302.1"/>
    <property type="molecule type" value="Genomic_DNA"/>
</dbReference>
<gene>
    <name evidence="1" type="ORF">H8695_06290</name>
</gene>
<dbReference type="AlphaFoldDB" id="A0A926DED1"/>
<dbReference type="RefSeq" id="WP_249300060.1">
    <property type="nucleotide sequence ID" value="NZ_JACRSP010000002.1"/>
</dbReference>
<accession>A0A926DED1</accession>
<evidence type="ECO:0000313" key="2">
    <source>
        <dbReference type="Proteomes" id="UP000620366"/>
    </source>
</evidence>
<dbReference type="InterPro" id="IPR024523">
    <property type="entry name" value="DUF3793"/>
</dbReference>
<protein>
    <submittedName>
        <fullName evidence="1">DUF3793 family protein</fullName>
    </submittedName>
</protein>
<reference evidence="1" key="1">
    <citation type="submission" date="2020-08" db="EMBL/GenBank/DDBJ databases">
        <title>Genome public.</title>
        <authorList>
            <person name="Liu C."/>
            <person name="Sun Q."/>
        </authorList>
    </citation>
    <scope>NUCLEOTIDE SEQUENCE</scope>
    <source>
        <strain evidence="1">BX7</strain>
    </source>
</reference>
<name>A0A926DED1_9FIRM</name>